<dbReference type="PIRSF" id="PIRSF002181">
    <property type="entry name" value="Ribosomal_L13"/>
    <property type="match status" value="1"/>
</dbReference>
<dbReference type="InterPro" id="IPR005823">
    <property type="entry name" value="Ribosomal_uL13_bac-type"/>
</dbReference>
<dbReference type="GO" id="GO:0017148">
    <property type="term" value="P:negative regulation of translation"/>
    <property type="evidence" value="ECO:0007669"/>
    <property type="project" value="TreeGrafter"/>
</dbReference>
<keyword evidence="3" id="KW-0687">Ribonucleoprotein</keyword>
<dbReference type="AlphaFoldDB" id="A0A382WKY2"/>
<organism evidence="4">
    <name type="scientific">marine metagenome</name>
    <dbReference type="NCBI Taxonomy" id="408172"/>
    <lineage>
        <taxon>unclassified sequences</taxon>
        <taxon>metagenomes</taxon>
        <taxon>ecological metagenomes</taxon>
    </lineage>
</organism>
<evidence type="ECO:0000256" key="2">
    <source>
        <dbReference type="ARBA" id="ARBA00022980"/>
    </source>
</evidence>
<dbReference type="GO" id="GO:0003735">
    <property type="term" value="F:structural constituent of ribosome"/>
    <property type="evidence" value="ECO:0007669"/>
    <property type="project" value="InterPro"/>
</dbReference>
<sequence>RGKHKPTYSPHVDTGDHVVIINASKVVVTGKKAQQKIYYHHSQYPGGLKEVPYERMFAKSPERVVRMAVKGMLPHNTLGRMMYRKLKVYNGSDHPHEAQKPAVLEIG</sequence>
<dbReference type="NCBIfam" id="TIGR01066">
    <property type="entry name" value="rplM_bact"/>
    <property type="match status" value="1"/>
</dbReference>
<dbReference type="PANTHER" id="PTHR11545:SF2">
    <property type="entry name" value="LARGE RIBOSOMAL SUBUNIT PROTEIN UL13M"/>
    <property type="match status" value="1"/>
</dbReference>
<evidence type="ECO:0000256" key="1">
    <source>
        <dbReference type="ARBA" id="ARBA00006227"/>
    </source>
</evidence>
<gene>
    <name evidence="4" type="ORF">METZ01_LOCUS412287</name>
</gene>
<dbReference type="Pfam" id="PF00572">
    <property type="entry name" value="Ribosomal_L13"/>
    <property type="match status" value="1"/>
</dbReference>
<feature type="non-terminal residue" evidence="4">
    <location>
        <position position="1"/>
    </location>
</feature>
<evidence type="ECO:0000313" key="4">
    <source>
        <dbReference type="EMBL" id="SVD59433.1"/>
    </source>
</evidence>
<dbReference type="InterPro" id="IPR023563">
    <property type="entry name" value="Ribosomal_uL13_CS"/>
</dbReference>
<name>A0A382WKY2_9ZZZZ</name>
<keyword evidence="2" id="KW-0689">Ribosomal protein</keyword>
<protein>
    <recommendedName>
        <fullName evidence="5">50S ribosomal protein L13</fullName>
    </recommendedName>
</protein>
<dbReference type="PANTHER" id="PTHR11545">
    <property type="entry name" value="RIBOSOMAL PROTEIN L13"/>
    <property type="match status" value="1"/>
</dbReference>
<dbReference type="CDD" id="cd00392">
    <property type="entry name" value="Ribosomal_L13"/>
    <property type="match status" value="1"/>
</dbReference>
<dbReference type="GO" id="GO:0003729">
    <property type="term" value="F:mRNA binding"/>
    <property type="evidence" value="ECO:0007669"/>
    <property type="project" value="TreeGrafter"/>
</dbReference>
<dbReference type="GO" id="GO:0022625">
    <property type="term" value="C:cytosolic large ribosomal subunit"/>
    <property type="evidence" value="ECO:0007669"/>
    <property type="project" value="TreeGrafter"/>
</dbReference>
<evidence type="ECO:0000256" key="3">
    <source>
        <dbReference type="ARBA" id="ARBA00023274"/>
    </source>
</evidence>
<evidence type="ECO:0008006" key="5">
    <source>
        <dbReference type="Google" id="ProtNLM"/>
    </source>
</evidence>
<dbReference type="EMBL" id="UINC01160657">
    <property type="protein sequence ID" value="SVD59433.1"/>
    <property type="molecule type" value="Genomic_DNA"/>
</dbReference>
<comment type="similarity">
    <text evidence="1">Belongs to the universal ribosomal protein uL13 family.</text>
</comment>
<dbReference type="SUPFAM" id="SSF52161">
    <property type="entry name" value="Ribosomal protein L13"/>
    <property type="match status" value="1"/>
</dbReference>
<dbReference type="InterPro" id="IPR005822">
    <property type="entry name" value="Ribosomal_uL13"/>
</dbReference>
<dbReference type="GO" id="GO:0006412">
    <property type="term" value="P:translation"/>
    <property type="evidence" value="ECO:0007669"/>
    <property type="project" value="InterPro"/>
</dbReference>
<accession>A0A382WKY2</accession>
<dbReference type="HAMAP" id="MF_01366">
    <property type="entry name" value="Ribosomal_uL13"/>
    <property type="match status" value="1"/>
</dbReference>
<dbReference type="Gene3D" id="3.90.1180.10">
    <property type="entry name" value="Ribosomal protein L13"/>
    <property type="match status" value="1"/>
</dbReference>
<dbReference type="PROSITE" id="PS00783">
    <property type="entry name" value="RIBOSOMAL_L13"/>
    <property type="match status" value="1"/>
</dbReference>
<reference evidence="4" key="1">
    <citation type="submission" date="2018-05" db="EMBL/GenBank/DDBJ databases">
        <authorList>
            <person name="Lanie J.A."/>
            <person name="Ng W.-L."/>
            <person name="Kazmierczak K.M."/>
            <person name="Andrzejewski T.M."/>
            <person name="Davidsen T.M."/>
            <person name="Wayne K.J."/>
            <person name="Tettelin H."/>
            <person name="Glass J.I."/>
            <person name="Rusch D."/>
            <person name="Podicherti R."/>
            <person name="Tsui H.-C.T."/>
            <person name="Winkler M.E."/>
        </authorList>
    </citation>
    <scope>NUCLEOTIDE SEQUENCE</scope>
</reference>
<proteinExistence type="inferred from homology"/>
<dbReference type="InterPro" id="IPR036899">
    <property type="entry name" value="Ribosomal_uL13_sf"/>
</dbReference>